<organism evidence="8 9">
    <name type="scientific">Tetrapyrgos nigripes</name>
    <dbReference type="NCBI Taxonomy" id="182062"/>
    <lineage>
        <taxon>Eukaryota</taxon>
        <taxon>Fungi</taxon>
        <taxon>Dikarya</taxon>
        <taxon>Basidiomycota</taxon>
        <taxon>Agaricomycotina</taxon>
        <taxon>Agaricomycetes</taxon>
        <taxon>Agaricomycetidae</taxon>
        <taxon>Agaricales</taxon>
        <taxon>Marasmiineae</taxon>
        <taxon>Marasmiaceae</taxon>
        <taxon>Tetrapyrgos</taxon>
    </lineage>
</organism>
<dbReference type="GO" id="GO:0005576">
    <property type="term" value="C:extracellular region"/>
    <property type="evidence" value="ECO:0007669"/>
    <property type="project" value="UniProtKB-SubCell"/>
</dbReference>
<evidence type="ECO:0000256" key="3">
    <source>
        <dbReference type="ARBA" id="ARBA00022729"/>
    </source>
</evidence>
<name>A0A8H5CM54_9AGAR</name>
<dbReference type="Proteomes" id="UP000559256">
    <property type="component" value="Unassembled WGS sequence"/>
</dbReference>
<gene>
    <name evidence="8" type="ORF">D9758_015624</name>
</gene>
<comment type="subcellular location">
    <subcellularLocation>
        <location evidence="1">Secreted</location>
    </subcellularLocation>
</comment>
<keyword evidence="9" id="KW-1185">Reference proteome</keyword>
<evidence type="ECO:0000256" key="4">
    <source>
        <dbReference type="ARBA" id="ARBA00023157"/>
    </source>
</evidence>
<dbReference type="InterPro" id="IPR008427">
    <property type="entry name" value="Extracellular_membr_CFEM_dom"/>
</dbReference>
<accession>A0A8H5CM54</accession>
<evidence type="ECO:0000256" key="6">
    <source>
        <dbReference type="SAM" id="SignalP"/>
    </source>
</evidence>
<protein>
    <recommendedName>
        <fullName evidence="7">CFEM domain-containing protein</fullName>
    </recommendedName>
</protein>
<evidence type="ECO:0000256" key="2">
    <source>
        <dbReference type="ARBA" id="ARBA00022525"/>
    </source>
</evidence>
<evidence type="ECO:0000256" key="5">
    <source>
        <dbReference type="SAM" id="MobiDB-lite"/>
    </source>
</evidence>
<dbReference type="EMBL" id="JAACJM010000141">
    <property type="protein sequence ID" value="KAF5343373.1"/>
    <property type="molecule type" value="Genomic_DNA"/>
</dbReference>
<evidence type="ECO:0000313" key="8">
    <source>
        <dbReference type="EMBL" id="KAF5343373.1"/>
    </source>
</evidence>
<dbReference type="AlphaFoldDB" id="A0A8H5CM54"/>
<feature type="compositionally biased region" description="Low complexity" evidence="5">
    <location>
        <begin position="93"/>
        <end position="160"/>
    </location>
</feature>
<feature type="compositionally biased region" description="Polar residues" evidence="5">
    <location>
        <begin position="196"/>
        <end position="221"/>
    </location>
</feature>
<proteinExistence type="predicted"/>
<evidence type="ECO:0000259" key="7">
    <source>
        <dbReference type="PROSITE" id="PS52012"/>
    </source>
</evidence>
<keyword evidence="2" id="KW-0964">Secreted</keyword>
<keyword evidence="4" id="KW-1015">Disulfide bond</keyword>
<dbReference type="OrthoDB" id="3052806at2759"/>
<feature type="chain" id="PRO_5034061097" description="CFEM domain-containing protein" evidence="6">
    <location>
        <begin position="25"/>
        <end position="257"/>
    </location>
</feature>
<sequence>MFSKIVSLVITFLTVQLFVLLCNAQATSVPDCASGCVQMAANAVGCQVTDTVCLCQASGFISTALTCASGTCQPDDQARSSAVLGEMCNSEQTTSGTPGTSTGTFSGTRSGSLPSGRPTSTSSSASGSPSSVVATGPGTSTSVTVRPSLSLTTLTTVPITVPTPTPTTNPSSTPTASPTSASVSNSSSGGTSTAPMTTIFSTSTQGPNGISTAPPGQTVSQTSDAVSVIVGIGGKKKLVVTVWSAAAAVMGLVLATL</sequence>
<feature type="compositionally biased region" description="Low complexity" evidence="5">
    <location>
        <begin position="168"/>
        <end position="195"/>
    </location>
</feature>
<evidence type="ECO:0000313" key="9">
    <source>
        <dbReference type="Proteomes" id="UP000559256"/>
    </source>
</evidence>
<comment type="caution">
    <text evidence="8">The sequence shown here is derived from an EMBL/GenBank/DDBJ whole genome shotgun (WGS) entry which is preliminary data.</text>
</comment>
<evidence type="ECO:0000256" key="1">
    <source>
        <dbReference type="ARBA" id="ARBA00004613"/>
    </source>
</evidence>
<feature type="signal peptide" evidence="6">
    <location>
        <begin position="1"/>
        <end position="24"/>
    </location>
</feature>
<feature type="domain" description="CFEM" evidence="7">
    <location>
        <begin position="4"/>
        <end position="112"/>
    </location>
</feature>
<keyword evidence="3 6" id="KW-0732">Signal</keyword>
<feature type="region of interest" description="Disordered" evidence="5">
    <location>
        <begin position="88"/>
        <end position="221"/>
    </location>
</feature>
<dbReference type="Pfam" id="PF05730">
    <property type="entry name" value="CFEM"/>
    <property type="match status" value="1"/>
</dbReference>
<dbReference type="PROSITE" id="PS52012">
    <property type="entry name" value="CFEM"/>
    <property type="match status" value="1"/>
</dbReference>
<reference evidence="8 9" key="1">
    <citation type="journal article" date="2020" name="ISME J.">
        <title>Uncovering the hidden diversity of litter-decomposition mechanisms in mushroom-forming fungi.</title>
        <authorList>
            <person name="Floudas D."/>
            <person name="Bentzer J."/>
            <person name="Ahren D."/>
            <person name="Johansson T."/>
            <person name="Persson P."/>
            <person name="Tunlid A."/>
        </authorList>
    </citation>
    <scope>NUCLEOTIDE SEQUENCE [LARGE SCALE GENOMIC DNA]</scope>
    <source>
        <strain evidence="8 9">CBS 291.85</strain>
    </source>
</reference>